<dbReference type="PANTHER" id="PTHR43244:SF1">
    <property type="entry name" value="5,10-METHYLENETETRAHYDROMETHANOPTERIN REDUCTASE"/>
    <property type="match status" value="1"/>
</dbReference>
<organism evidence="3">
    <name type="scientific">marine metagenome</name>
    <dbReference type="NCBI Taxonomy" id="408172"/>
    <lineage>
        <taxon>unclassified sequences</taxon>
        <taxon>metagenomes</taxon>
        <taxon>ecological metagenomes</taxon>
    </lineage>
</organism>
<dbReference type="GO" id="GO:0016705">
    <property type="term" value="F:oxidoreductase activity, acting on paired donors, with incorporation or reduction of molecular oxygen"/>
    <property type="evidence" value="ECO:0007669"/>
    <property type="project" value="InterPro"/>
</dbReference>
<dbReference type="PANTHER" id="PTHR43244">
    <property type="match status" value="1"/>
</dbReference>
<dbReference type="InterPro" id="IPR050564">
    <property type="entry name" value="F420-G6PD/mer"/>
</dbReference>
<dbReference type="AlphaFoldDB" id="A0A381RD55"/>
<dbReference type="InterPro" id="IPR036661">
    <property type="entry name" value="Luciferase-like_sf"/>
</dbReference>
<keyword evidence="1" id="KW-0560">Oxidoreductase</keyword>
<evidence type="ECO:0000313" key="3">
    <source>
        <dbReference type="EMBL" id="SUZ89725.1"/>
    </source>
</evidence>
<proteinExistence type="predicted"/>
<name>A0A381RD55_9ZZZZ</name>
<dbReference type="Pfam" id="PF00296">
    <property type="entry name" value="Bac_luciferase"/>
    <property type="match status" value="1"/>
</dbReference>
<dbReference type="EMBL" id="UINC01001836">
    <property type="protein sequence ID" value="SUZ89725.1"/>
    <property type="molecule type" value="Genomic_DNA"/>
</dbReference>
<protein>
    <recommendedName>
        <fullName evidence="2">Luciferase-like domain-containing protein</fullName>
    </recommendedName>
</protein>
<accession>A0A381RD55</accession>
<sequence length="357" mass="40044">MDIEIILEPDLHPNQVAELAIKAEEYGVRALWTSNYHQQWDAFMSLIPAAQQTKKILLGPLAISPFEMHPLKMANALLTLNELSNGRAIIAVGAGGGTLGAMKFSCRETTCPGLKPFRIIKSVKEAVEILINASEKKFNLKFEGEIFNITRPYMQGFTWAKSSRPKIYTCSTEPQMLRLGGQFADGLQMSDVALPMLKEAMNNIHQGLSKREESIDDFRIGNFWAWHIKDDKEESLKEARRELVFRGSLLPPFSLHHFLNEEEAQIVIDNFNAGPNNEFAKAYISRSGIIDNVPENLVSKLIDDLSSAGDMNDIDKELERFYVFKKAGITDLSIRLFDNPMAGLKMIGEKVLPALAN</sequence>
<reference evidence="3" key="1">
    <citation type="submission" date="2018-05" db="EMBL/GenBank/DDBJ databases">
        <authorList>
            <person name="Lanie J.A."/>
            <person name="Ng W.-L."/>
            <person name="Kazmierczak K.M."/>
            <person name="Andrzejewski T.M."/>
            <person name="Davidsen T.M."/>
            <person name="Wayne K.J."/>
            <person name="Tettelin H."/>
            <person name="Glass J.I."/>
            <person name="Rusch D."/>
            <person name="Podicherti R."/>
            <person name="Tsui H.-C.T."/>
            <person name="Winkler M.E."/>
        </authorList>
    </citation>
    <scope>NUCLEOTIDE SEQUENCE</scope>
</reference>
<evidence type="ECO:0000256" key="1">
    <source>
        <dbReference type="ARBA" id="ARBA00023002"/>
    </source>
</evidence>
<feature type="domain" description="Luciferase-like" evidence="2">
    <location>
        <begin position="12"/>
        <end position="245"/>
    </location>
</feature>
<dbReference type="InterPro" id="IPR011251">
    <property type="entry name" value="Luciferase-like_dom"/>
</dbReference>
<evidence type="ECO:0000259" key="2">
    <source>
        <dbReference type="Pfam" id="PF00296"/>
    </source>
</evidence>
<dbReference type="SUPFAM" id="SSF51679">
    <property type="entry name" value="Bacterial luciferase-like"/>
    <property type="match status" value="1"/>
</dbReference>
<dbReference type="Gene3D" id="3.20.20.30">
    <property type="entry name" value="Luciferase-like domain"/>
    <property type="match status" value="1"/>
</dbReference>
<gene>
    <name evidence="3" type="ORF">METZ01_LOCUS42579</name>
</gene>